<dbReference type="Pfam" id="PF24758">
    <property type="entry name" value="LRR_At5g56370"/>
    <property type="match status" value="1"/>
</dbReference>
<dbReference type="Pfam" id="PF00646">
    <property type="entry name" value="F-box"/>
    <property type="match status" value="1"/>
</dbReference>
<dbReference type="InterPro" id="IPR055411">
    <property type="entry name" value="LRR_FXL15/At3g58940/PEG3-like"/>
</dbReference>
<sequence>MSPQARFEDGKDIHRLNSLPDEIICHIISFLPLQEMIRTSILSRRWRYLFAQTSSLTIDDNDESPSDYVNFRFLLFNLANRVLFARSRDTIDKFCLKFRQYVDIYHQIDGWLYYALRYGVQELELKLRKTYGLDLPGLPSAGCLFSCKMLVRLELKLGRNFILEVPPTVRLPKLKVLHLEKVEFSDGESVQRLFSQCSMLEELIVKYCVWEDVNKFTVSNPTLKRLTLRRLRSISHQELEINAPSLVYFEHFDFVAKNYSLLNLQSLVEALIDVEPEIFRFFYPTPSTDLLRGIKAGLLRGISNIKSLHLGCNFSNAYGGRRIPKLDFIGFPFPNLTFLKIDTSFS</sequence>
<dbReference type="SUPFAM" id="SSF81383">
    <property type="entry name" value="F-box domain"/>
    <property type="match status" value="1"/>
</dbReference>
<feature type="domain" description="F-box" evidence="1">
    <location>
        <begin position="13"/>
        <end position="61"/>
    </location>
</feature>
<evidence type="ECO:0000313" key="3">
    <source>
        <dbReference type="RefSeq" id="XP_017979676.1"/>
    </source>
</evidence>
<dbReference type="GeneID" id="18593593"/>
<name>A0AB32WPF5_THECC</name>
<dbReference type="SMART" id="SM00256">
    <property type="entry name" value="FBOX"/>
    <property type="match status" value="1"/>
</dbReference>
<organism evidence="2 3">
    <name type="scientific">Theobroma cacao</name>
    <name type="common">Cacao</name>
    <name type="synonym">Cocoa</name>
    <dbReference type="NCBI Taxonomy" id="3641"/>
    <lineage>
        <taxon>Eukaryota</taxon>
        <taxon>Viridiplantae</taxon>
        <taxon>Streptophyta</taxon>
        <taxon>Embryophyta</taxon>
        <taxon>Tracheophyta</taxon>
        <taxon>Spermatophyta</taxon>
        <taxon>Magnoliopsida</taxon>
        <taxon>eudicotyledons</taxon>
        <taxon>Gunneridae</taxon>
        <taxon>Pentapetalae</taxon>
        <taxon>rosids</taxon>
        <taxon>malvids</taxon>
        <taxon>Malvales</taxon>
        <taxon>Malvaceae</taxon>
        <taxon>Byttnerioideae</taxon>
        <taxon>Theobroma</taxon>
    </lineage>
</organism>
<dbReference type="CDD" id="cd22160">
    <property type="entry name" value="F-box_AtFBL13-like"/>
    <property type="match status" value="1"/>
</dbReference>
<dbReference type="PANTHER" id="PTHR31900:SF34">
    <property type="entry name" value="EMB|CAB62440.1-RELATED"/>
    <property type="match status" value="1"/>
</dbReference>
<evidence type="ECO:0000259" key="1">
    <source>
        <dbReference type="PROSITE" id="PS50181"/>
    </source>
</evidence>
<dbReference type="InterPro" id="IPR032675">
    <property type="entry name" value="LRR_dom_sf"/>
</dbReference>
<dbReference type="KEGG" id="tcc:18593593"/>
<dbReference type="Gene3D" id="3.80.10.10">
    <property type="entry name" value="Ribonuclease Inhibitor"/>
    <property type="match status" value="1"/>
</dbReference>
<evidence type="ECO:0000313" key="2">
    <source>
        <dbReference type="Proteomes" id="UP000694886"/>
    </source>
</evidence>
<gene>
    <name evidence="3" type="primary">LOC18593593</name>
</gene>
<reference evidence="3" key="2">
    <citation type="submission" date="2025-08" db="UniProtKB">
        <authorList>
            <consortium name="RefSeq"/>
        </authorList>
    </citation>
    <scope>IDENTIFICATION</scope>
</reference>
<dbReference type="InterPro" id="IPR050232">
    <property type="entry name" value="FBL13/AtMIF1-like"/>
</dbReference>
<dbReference type="InterPro" id="IPR036047">
    <property type="entry name" value="F-box-like_dom_sf"/>
</dbReference>
<dbReference type="Proteomes" id="UP000694886">
    <property type="component" value="Chromosome 7"/>
</dbReference>
<dbReference type="AlphaFoldDB" id="A0AB32WPF5"/>
<dbReference type="RefSeq" id="XP_017979676.1">
    <property type="nucleotide sequence ID" value="XM_018124187.1"/>
</dbReference>
<dbReference type="PROSITE" id="PS50181">
    <property type="entry name" value="FBOX"/>
    <property type="match status" value="1"/>
</dbReference>
<accession>A0AB32WPF5</accession>
<dbReference type="InterPro" id="IPR053781">
    <property type="entry name" value="F-box_AtFBL13-like"/>
</dbReference>
<dbReference type="InterPro" id="IPR001810">
    <property type="entry name" value="F-box_dom"/>
</dbReference>
<protein>
    <submittedName>
        <fullName evidence="3">F-box protein At4g22280</fullName>
    </submittedName>
</protein>
<dbReference type="Gene3D" id="1.20.1280.50">
    <property type="match status" value="1"/>
</dbReference>
<proteinExistence type="predicted"/>
<dbReference type="PANTHER" id="PTHR31900">
    <property type="entry name" value="F-BOX/RNI SUPERFAMILY PROTEIN-RELATED"/>
    <property type="match status" value="1"/>
</dbReference>
<dbReference type="SUPFAM" id="SSF52058">
    <property type="entry name" value="L domain-like"/>
    <property type="match status" value="1"/>
</dbReference>
<reference evidence="2" key="1">
    <citation type="journal article" date="1997" name="Nucleic Acids Res.">
        <title>tRNAscan-SE: a program for improved detection of transfer RNA genes in genomic sequence.</title>
        <authorList>
            <person name="Lowe T.M."/>
            <person name="Eddy S.R."/>
        </authorList>
    </citation>
    <scope>NUCLEOTIDE SEQUENCE [LARGE SCALE GENOMIC DNA]</scope>
    <source>
        <strain evidence="2">r\B97-61/B2</strain>
    </source>
</reference>
<dbReference type="Gramene" id="Tc07v2_t003980.1">
    <property type="protein sequence ID" value="Tc07v2_p003980.1"/>
    <property type="gene ID" value="Tc07v2_g003980"/>
</dbReference>